<dbReference type="InterPro" id="IPR015341">
    <property type="entry name" value="Glyco_hydro_38_cen"/>
</dbReference>
<feature type="transmembrane region" description="Helical" evidence="9">
    <location>
        <begin position="7"/>
        <end position="26"/>
    </location>
</feature>
<dbReference type="GO" id="GO:0006013">
    <property type="term" value="P:mannose metabolic process"/>
    <property type="evidence" value="ECO:0007669"/>
    <property type="project" value="InterPro"/>
</dbReference>
<organism evidence="11 12">
    <name type="scientific">Plakobranchus ocellatus</name>
    <dbReference type="NCBI Taxonomy" id="259542"/>
    <lineage>
        <taxon>Eukaryota</taxon>
        <taxon>Metazoa</taxon>
        <taxon>Spiralia</taxon>
        <taxon>Lophotrochozoa</taxon>
        <taxon>Mollusca</taxon>
        <taxon>Gastropoda</taxon>
        <taxon>Heterobranchia</taxon>
        <taxon>Euthyneura</taxon>
        <taxon>Panpulmonata</taxon>
        <taxon>Sacoglossa</taxon>
        <taxon>Placobranchoidea</taxon>
        <taxon>Plakobranchidae</taxon>
        <taxon>Plakobranchus</taxon>
    </lineage>
</organism>
<accession>A0AAV4CB57</accession>
<dbReference type="InterPro" id="IPR050843">
    <property type="entry name" value="Glycosyl_Hydrlase_38"/>
</dbReference>
<sequence length="1165" mass="133660">MKFTQRVSLAAGLLLILVGLYLMLPWKQERKKFQPKEILHQRSEKIFRNVVLQSGKTQKKEQKMCNLVNGGSPHYADISTYDLWAKTKFDTHLSGEWEMPDPTFSRSSVVPRLTVILMPHSHNDPGWQKTVDEYYTDQTKHILNNMVNKLTQYRNMTFIWAETVFFSMWWNELDDAEKMYVRRLVQRGQLEFVSGGWVMPDEAITHYGAVVDQLVEGHQWLWTNLGVRPENAWSIDPFGLSGTMPYLWRHSGMQHMVIQRVHQAVKASLSKQGALEFYWRQAWDNSYSNRSDYNGRERALLEFTDEKQVIGVDSVMAVDTTSDFDKNEHLNSIAAGGSASSDILCHIMPFMLYSIMYSCGPNPHICQRFDFGPTQSKNYEEKELAKDITVKSVARDAELLVSQFRAKASFFQFNVILVPIGDDFRYDKEVEWDRQYANYEKLMHYMNDRQDWNLDVRWGTLKDYFSLIDSEINKQDHVKHPVLSGDFFPYSDQNRAYWSGYFSTRPFDKHFCRDLQALLHAADSLNTLSYAYYMKWGLRKEAESRFFQFSAMLQQTRRLLALAQHHDAITGTSKDFVVEDYEKNLLTAYNQGQNVVRHIIQALLTKGKVESPIVFFPAHLRSSAFDIVRRQVIQIPSTGRGTVVTFYNPLGQFRSEVVSLLVDHSAVQVLSSQGKETLPSQISPVWVNASQRVFVEENVFEISFELNILPFSLVTVVLSKLPENILEDAKLHFARISVYNEAILIIPPNLPFMQAPLHPDWREDILVSNGLIELAIDPRTGSLLRLTHLKSGHTTRLRSSFQYYTSRGSGAYIFSPAGKASPLFPVNQKKFEKNFLRPLYSVIPTIRVSEGEIVTFIDISYHSIVFQRITIYSQPSHVASAIFIENVLNIQMLIDKEIVFRFDTDLKNHDLSYFTDQNGFQFIRRRTLHHLPIAANYYPMTSGVILEDAKTRLTLLSAQSHGCASLQKGQLEVMLDRQLVNDDFRGLDEGVRDIKTTVSHFVLFTEAIVGRQKMHSSFMPLSASLSLPALALQDSLHHPILIYFSSVDSDAFFHSLTPVPPPALPCDVAAVSMRSLVTESFGYNGTTLILHRRGYDCSPQTPWVELELVCVPSNPDLTMKDIFGDFAISQIHEMTLTSTKAKQSINPQDKLALKPMELSTFHFYF</sequence>
<gene>
    <name evidence="11" type="ORF">PoB_005443400</name>
</gene>
<dbReference type="Gene3D" id="1.20.1270.50">
    <property type="entry name" value="Glycoside hydrolase family 38, central domain"/>
    <property type="match status" value="1"/>
</dbReference>
<evidence type="ECO:0000256" key="7">
    <source>
        <dbReference type="ARBA" id="ARBA00093232"/>
    </source>
</evidence>
<dbReference type="GO" id="GO:0004572">
    <property type="term" value="F:mannosyl-oligosaccharide 1,3-1,6-alpha-mannosidase activity"/>
    <property type="evidence" value="ECO:0007669"/>
    <property type="project" value="UniProtKB-EC"/>
</dbReference>
<keyword evidence="12" id="KW-1185">Reference proteome</keyword>
<dbReference type="InterPro" id="IPR013780">
    <property type="entry name" value="Glyco_hydro_b"/>
</dbReference>
<dbReference type="GO" id="GO:0046872">
    <property type="term" value="F:metal ion binding"/>
    <property type="evidence" value="ECO:0007669"/>
    <property type="project" value="UniProtKB-KW"/>
</dbReference>
<evidence type="ECO:0000256" key="1">
    <source>
        <dbReference type="ARBA" id="ARBA00009792"/>
    </source>
</evidence>
<dbReference type="PANTHER" id="PTHR11607">
    <property type="entry name" value="ALPHA-MANNOSIDASE"/>
    <property type="match status" value="1"/>
</dbReference>
<dbReference type="GO" id="GO:0030246">
    <property type="term" value="F:carbohydrate binding"/>
    <property type="evidence" value="ECO:0007669"/>
    <property type="project" value="InterPro"/>
</dbReference>
<evidence type="ECO:0000256" key="2">
    <source>
        <dbReference type="ARBA" id="ARBA00022723"/>
    </source>
</evidence>
<comment type="similarity">
    <text evidence="1 8">Belongs to the glycosyl hydrolase 38 family.</text>
</comment>
<evidence type="ECO:0000256" key="6">
    <source>
        <dbReference type="ARBA" id="ARBA00059516"/>
    </source>
</evidence>
<dbReference type="PANTHER" id="PTHR11607:SF70">
    <property type="entry name" value="ALPHA-MANNOSIDASE"/>
    <property type="match status" value="1"/>
</dbReference>
<dbReference type="InterPro" id="IPR037094">
    <property type="entry name" value="Glyco_hydro_38_cen_sf"/>
</dbReference>
<comment type="function">
    <text evidence="6">Catalyzes the first committed step in the biosynthesis of complex N-glycans. It controls conversion of high mannose to complex N-glycans; the final hydrolytic step in the N-glycan maturation pathway.</text>
</comment>
<dbReference type="Proteomes" id="UP000735302">
    <property type="component" value="Unassembled WGS sequence"/>
</dbReference>
<keyword evidence="2 8" id="KW-0479">Metal-binding</keyword>
<evidence type="ECO:0000256" key="3">
    <source>
        <dbReference type="ARBA" id="ARBA00022801"/>
    </source>
</evidence>
<dbReference type="EC" id="3.2.1.-" evidence="8"/>
<dbReference type="SUPFAM" id="SSF88713">
    <property type="entry name" value="Glycoside hydrolase/deacetylase"/>
    <property type="match status" value="2"/>
</dbReference>
<comment type="catalytic activity">
    <reaction evidence="7">
        <text>N(4)-{beta-D-GlcNAc-(1-&gt;2)-alpha-D-Man-(1-&gt;3)-[alpha-D-Man-(1-&gt;3)-[alpha-D-Man-(1-&gt;6)]-alpha-D-Man-(1-&gt;6)]-beta-D-Man-(1-&gt;4)-beta-D-GlcNAc-(1-&gt;4)-beta-D-GlcNAc}-L-asparaginyl-[protein] + 2 H2O = 2 alpha-D-mannopyranose + an N(4)-{beta-D-GlcNAc-(1-&gt;2)-alpha-D-Man-(1-&gt;3)-[alpha-D-Man-(1-&gt;6)]-beta-D-Man-(1-&gt;4)-beta-D-GlcNAc-(1-&gt;4)-beta-D-GlcNAc}-L-asparaginyl-[protein]</text>
        <dbReference type="Rhea" id="RHEA:56052"/>
        <dbReference type="Rhea" id="RHEA-COMP:14368"/>
        <dbReference type="Rhea" id="RHEA-COMP:14369"/>
        <dbReference type="ChEBI" id="CHEBI:15377"/>
        <dbReference type="ChEBI" id="CHEBI:28729"/>
        <dbReference type="ChEBI" id="CHEBI:60615"/>
        <dbReference type="ChEBI" id="CHEBI:60625"/>
        <dbReference type="EC" id="3.2.1.114"/>
    </reaction>
</comment>
<keyword evidence="5 8" id="KW-0326">Glycosidase</keyword>
<evidence type="ECO:0000256" key="5">
    <source>
        <dbReference type="ARBA" id="ARBA00023295"/>
    </source>
</evidence>
<keyword evidence="9" id="KW-0472">Membrane</keyword>
<dbReference type="InterPro" id="IPR000602">
    <property type="entry name" value="Glyco_hydro_38_N"/>
</dbReference>
<dbReference type="Gene3D" id="2.60.40.1180">
    <property type="entry name" value="Golgi alpha-mannosidase II"/>
    <property type="match status" value="1"/>
</dbReference>
<dbReference type="FunFam" id="1.20.1270.50:FF:000001">
    <property type="entry name" value="Alpha-mannosidase"/>
    <property type="match status" value="1"/>
</dbReference>
<feature type="domain" description="Glycoside hydrolase family 38 central" evidence="10">
    <location>
        <begin position="496"/>
        <end position="585"/>
    </location>
</feature>
<dbReference type="SMART" id="SM00872">
    <property type="entry name" value="Alpha-mann_mid"/>
    <property type="match status" value="1"/>
</dbReference>
<evidence type="ECO:0000256" key="8">
    <source>
        <dbReference type="RuleBase" id="RU361199"/>
    </source>
</evidence>
<comment type="cofactor">
    <cofactor evidence="8">
        <name>Zn(2+)</name>
        <dbReference type="ChEBI" id="CHEBI:29105"/>
    </cofactor>
    <text evidence="8">Binds 1 zinc ion per subunit.</text>
</comment>
<keyword evidence="9" id="KW-0812">Transmembrane</keyword>
<dbReference type="SUPFAM" id="SSF74650">
    <property type="entry name" value="Galactose mutarotase-like"/>
    <property type="match status" value="1"/>
</dbReference>
<proteinExistence type="inferred from homology"/>
<dbReference type="Pfam" id="PF07748">
    <property type="entry name" value="Glyco_hydro_38C"/>
    <property type="match status" value="1"/>
</dbReference>
<evidence type="ECO:0000313" key="12">
    <source>
        <dbReference type="Proteomes" id="UP000735302"/>
    </source>
</evidence>
<dbReference type="Pfam" id="PF09261">
    <property type="entry name" value="Alpha-mann_mid"/>
    <property type="match status" value="1"/>
</dbReference>
<dbReference type="Gene3D" id="2.70.98.30">
    <property type="entry name" value="Golgi alpha-mannosidase II, domain 4"/>
    <property type="match status" value="1"/>
</dbReference>
<keyword evidence="9" id="KW-1133">Transmembrane helix</keyword>
<dbReference type="SUPFAM" id="SSF88688">
    <property type="entry name" value="Families 57/38 glycoside transferase middle domain"/>
    <property type="match status" value="1"/>
</dbReference>
<dbReference type="EMBL" id="BLXT01005980">
    <property type="protein sequence ID" value="GFO27929.1"/>
    <property type="molecule type" value="Genomic_DNA"/>
</dbReference>
<comment type="caution">
    <text evidence="11">The sequence shown here is derived from an EMBL/GenBank/DDBJ whole genome shotgun (WGS) entry which is preliminary data.</text>
</comment>
<dbReference type="Pfam" id="PF01074">
    <property type="entry name" value="Glyco_hydro_38N"/>
    <property type="match status" value="2"/>
</dbReference>
<evidence type="ECO:0000313" key="11">
    <source>
        <dbReference type="EMBL" id="GFO27929.1"/>
    </source>
</evidence>
<dbReference type="InterPro" id="IPR027291">
    <property type="entry name" value="Glyco_hydro_38_N_sf"/>
</dbReference>
<evidence type="ECO:0000259" key="10">
    <source>
        <dbReference type="SMART" id="SM00872"/>
    </source>
</evidence>
<name>A0AAV4CB57_9GAST</name>
<reference evidence="11 12" key="1">
    <citation type="journal article" date="2021" name="Elife">
        <title>Chloroplast acquisition without the gene transfer in kleptoplastic sea slugs, Plakobranchus ocellatus.</title>
        <authorList>
            <person name="Maeda T."/>
            <person name="Takahashi S."/>
            <person name="Yoshida T."/>
            <person name="Shimamura S."/>
            <person name="Takaki Y."/>
            <person name="Nagai Y."/>
            <person name="Toyoda A."/>
            <person name="Suzuki Y."/>
            <person name="Arimoto A."/>
            <person name="Ishii H."/>
            <person name="Satoh N."/>
            <person name="Nishiyama T."/>
            <person name="Hasebe M."/>
            <person name="Maruyama T."/>
            <person name="Minagawa J."/>
            <person name="Obokata J."/>
            <person name="Shigenobu S."/>
        </authorList>
    </citation>
    <scope>NUCLEOTIDE SEQUENCE [LARGE SCALE GENOMIC DNA]</scope>
</reference>
<dbReference type="InterPro" id="IPR011330">
    <property type="entry name" value="Glyco_hydro/deAcase_b/a-brl"/>
</dbReference>
<dbReference type="AlphaFoldDB" id="A0AAV4CB57"/>
<dbReference type="InterPro" id="IPR011013">
    <property type="entry name" value="Gal_mutarotase_sf_dom"/>
</dbReference>
<keyword evidence="4 8" id="KW-0862">Zinc</keyword>
<dbReference type="GO" id="GO:0000139">
    <property type="term" value="C:Golgi membrane"/>
    <property type="evidence" value="ECO:0007669"/>
    <property type="project" value="TreeGrafter"/>
</dbReference>
<evidence type="ECO:0000256" key="9">
    <source>
        <dbReference type="SAM" id="Phobius"/>
    </source>
</evidence>
<dbReference type="InterPro" id="IPR028995">
    <property type="entry name" value="Glyco_hydro_57/38_cen_sf"/>
</dbReference>
<dbReference type="Gene3D" id="3.20.110.10">
    <property type="entry name" value="Glycoside hydrolase 38, N terminal domain"/>
    <property type="match status" value="2"/>
</dbReference>
<dbReference type="GO" id="GO:0006491">
    <property type="term" value="P:N-glycan processing"/>
    <property type="evidence" value="ECO:0007669"/>
    <property type="project" value="TreeGrafter"/>
</dbReference>
<dbReference type="InterPro" id="IPR011682">
    <property type="entry name" value="Glyco_hydro_38_C"/>
</dbReference>
<protein>
    <recommendedName>
        <fullName evidence="8">Alpha-mannosidase</fullName>
        <ecNumber evidence="8">3.2.1.-</ecNumber>
    </recommendedName>
</protein>
<evidence type="ECO:0000256" key="4">
    <source>
        <dbReference type="ARBA" id="ARBA00022833"/>
    </source>
</evidence>
<keyword evidence="3 8" id="KW-0378">Hydrolase</keyword>